<keyword evidence="2" id="KW-1185">Reference proteome</keyword>
<evidence type="ECO:0000313" key="1">
    <source>
        <dbReference type="EMBL" id="KAK7676581.1"/>
    </source>
</evidence>
<organism evidence="1 2">
    <name type="scientific">Cerrena zonata</name>
    <dbReference type="NCBI Taxonomy" id="2478898"/>
    <lineage>
        <taxon>Eukaryota</taxon>
        <taxon>Fungi</taxon>
        <taxon>Dikarya</taxon>
        <taxon>Basidiomycota</taxon>
        <taxon>Agaricomycotina</taxon>
        <taxon>Agaricomycetes</taxon>
        <taxon>Polyporales</taxon>
        <taxon>Cerrenaceae</taxon>
        <taxon>Cerrena</taxon>
    </lineage>
</organism>
<accession>A0AAW0F9H2</accession>
<gene>
    <name evidence="1" type="ORF">QCA50_020457</name>
</gene>
<protein>
    <submittedName>
        <fullName evidence="1">Uncharacterized protein</fullName>
    </submittedName>
</protein>
<reference evidence="1 2" key="1">
    <citation type="submission" date="2022-09" db="EMBL/GenBank/DDBJ databases">
        <authorList>
            <person name="Palmer J.M."/>
        </authorList>
    </citation>
    <scope>NUCLEOTIDE SEQUENCE [LARGE SCALE GENOMIC DNA]</scope>
    <source>
        <strain evidence="1 2">DSM 7382</strain>
    </source>
</reference>
<sequence length="73" mass="8202">MDLRSIYLIEENMTQASYGITSLQFIAYVPSLDLSRTTDDGIASEENQVTHYSNIQEIPAPSSHDVIELQEVL</sequence>
<proteinExistence type="predicted"/>
<dbReference type="Proteomes" id="UP001385951">
    <property type="component" value="Unassembled WGS sequence"/>
</dbReference>
<comment type="caution">
    <text evidence="1">The sequence shown here is derived from an EMBL/GenBank/DDBJ whole genome shotgun (WGS) entry which is preliminary data.</text>
</comment>
<dbReference type="AlphaFoldDB" id="A0AAW0F9H2"/>
<evidence type="ECO:0000313" key="2">
    <source>
        <dbReference type="Proteomes" id="UP001385951"/>
    </source>
</evidence>
<name>A0AAW0F9H2_9APHY</name>
<dbReference type="EMBL" id="JASBNA010000111">
    <property type="protein sequence ID" value="KAK7676581.1"/>
    <property type="molecule type" value="Genomic_DNA"/>
</dbReference>